<keyword evidence="2" id="KW-0812">Transmembrane</keyword>
<feature type="region of interest" description="Disordered" evidence="1">
    <location>
        <begin position="190"/>
        <end position="211"/>
    </location>
</feature>
<keyword evidence="5" id="KW-1185">Reference proteome</keyword>
<protein>
    <submittedName>
        <fullName evidence="4">Uncharacterized protein</fullName>
    </submittedName>
</protein>
<feature type="compositionally biased region" description="Basic and acidic residues" evidence="1">
    <location>
        <begin position="190"/>
        <end position="205"/>
    </location>
</feature>
<evidence type="ECO:0000256" key="2">
    <source>
        <dbReference type="SAM" id="Phobius"/>
    </source>
</evidence>
<feature type="signal peptide" evidence="3">
    <location>
        <begin position="1"/>
        <end position="24"/>
    </location>
</feature>
<dbReference type="AlphaFoldDB" id="A0AAV5SLV4"/>
<gene>
    <name evidence="4" type="ORF">PENTCL1PPCAC_3289</name>
</gene>
<evidence type="ECO:0000256" key="1">
    <source>
        <dbReference type="SAM" id="MobiDB-lite"/>
    </source>
</evidence>
<sequence>AMLLSPYLLLSLSVLLSFCLSSICSPNGFEMTDLAHPKVCIRNATIVDGILKVSGPVDGFIRRADFKARRMQTLSGKIHCLQGGEKLAIFGCSTYDCHETKRIYHSDLVACGMSVTDISKVVWWVFVCVWPVVLGVVLFVIFYVRKVFVRFFKMQKDFNDAVNKAEQAKIMRQRLLEEADRRAALAAAEEAEKVASGDQLPREDNTQEVYS</sequence>
<reference evidence="4" key="1">
    <citation type="submission" date="2023-10" db="EMBL/GenBank/DDBJ databases">
        <title>Genome assembly of Pristionchus species.</title>
        <authorList>
            <person name="Yoshida K."/>
            <person name="Sommer R.J."/>
        </authorList>
    </citation>
    <scope>NUCLEOTIDE SEQUENCE</scope>
    <source>
        <strain evidence="4">RS0144</strain>
    </source>
</reference>
<keyword evidence="2" id="KW-1133">Transmembrane helix</keyword>
<keyword evidence="2" id="KW-0472">Membrane</keyword>
<name>A0AAV5SLV4_9BILA</name>
<feature type="non-terminal residue" evidence="4">
    <location>
        <position position="1"/>
    </location>
</feature>
<dbReference type="Proteomes" id="UP001432027">
    <property type="component" value="Unassembled WGS sequence"/>
</dbReference>
<evidence type="ECO:0000256" key="3">
    <source>
        <dbReference type="SAM" id="SignalP"/>
    </source>
</evidence>
<comment type="caution">
    <text evidence="4">The sequence shown here is derived from an EMBL/GenBank/DDBJ whole genome shotgun (WGS) entry which is preliminary data.</text>
</comment>
<evidence type="ECO:0000313" key="4">
    <source>
        <dbReference type="EMBL" id="GMS81114.1"/>
    </source>
</evidence>
<dbReference type="EMBL" id="BTSX01000001">
    <property type="protein sequence ID" value="GMS81114.1"/>
    <property type="molecule type" value="Genomic_DNA"/>
</dbReference>
<proteinExistence type="predicted"/>
<keyword evidence="3" id="KW-0732">Signal</keyword>
<feature type="chain" id="PRO_5043327443" evidence="3">
    <location>
        <begin position="25"/>
        <end position="211"/>
    </location>
</feature>
<feature type="transmembrane region" description="Helical" evidence="2">
    <location>
        <begin position="121"/>
        <end position="144"/>
    </location>
</feature>
<feature type="non-terminal residue" evidence="4">
    <location>
        <position position="211"/>
    </location>
</feature>
<accession>A0AAV5SLV4</accession>
<evidence type="ECO:0000313" key="5">
    <source>
        <dbReference type="Proteomes" id="UP001432027"/>
    </source>
</evidence>
<organism evidence="4 5">
    <name type="scientific">Pristionchus entomophagus</name>
    <dbReference type="NCBI Taxonomy" id="358040"/>
    <lineage>
        <taxon>Eukaryota</taxon>
        <taxon>Metazoa</taxon>
        <taxon>Ecdysozoa</taxon>
        <taxon>Nematoda</taxon>
        <taxon>Chromadorea</taxon>
        <taxon>Rhabditida</taxon>
        <taxon>Rhabditina</taxon>
        <taxon>Diplogasteromorpha</taxon>
        <taxon>Diplogasteroidea</taxon>
        <taxon>Neodiplogasteridae</taxon>
        <taxon>Pristionchus</taxon>
    </lineage>
</organism>